<dbReference type="InterPro" id="IPR027268">
    <property type="entry name" value="Peptidase_M4/M1_CTD_sf"/>
</dbReference>
<dbReference type="RefSeq" id="WP_135496493.1">
    <property type="nucleotide sequence ID" value="NZ_SRLD01000005.1"/>
</dbReference>
<evidence type="ECO:0000259" key="13">
    <source>
        <dbReference type="Pfam" id="PF01433"/>
    </source>
</evidence>
<evidence type="ECO:0000256" key="12">
    <source>
        <dbReference type="SAM" id="SignalP"/>
    </source>
</evidence>
<dbReference type="CDD" id="cd09602">
    <property type="entry name" value="M1_APN"/>
    <property type="match status" value="1"/>
</dbReference>
<evidence type="ECO:0000256" key="10">
    <source>
        <dbReference type="ARBA" id="ARBA00022833"/>
    </source>
</evidence>
<dbReference type="InterPro" id="IPR014782">
    <property type="entry name" value="Peptidase_M1_dom"/>
</dbReference>
<keyword evidence="7" id="KW-0645">Protease</keyword>
<dbReference type="GO" id="GO:0005615">
    <property type="term" value="C:extracellular space"/>
    <property type="evidence" value="ECO:0007669"/>
    <property type="project" value="TreeGrafter"/>
</dbReference>
<comment type="caution">
    <text evidence="15">The sequence shown here is derived from an EMBL/GenBank/DDBJ whole genome shotgun (WGS) entry which is preliminary data.</text>
</comment>
<evidence type="ECO:0000256" key="11">
    <source>
        <dbReference type="ARBA" id="ARBA00023049"/>
    </source>
</evidence>
<evidence type="ECO:0000256" key="2">
    <source>
        <dbReference type="ARBA" id="ARBA00001947"/>
    </source>
</evidence>
<evidence type="ECO:0000256" key="3">
    <source>
        <dbReference type="ARBA" id="ARBA00010136"/>
    </source>
</evidence>
<dbReference type="Proteomes" id="UP000297739">
    <property type="component" value="Unassembled WGS sequence"/>
</dbReference>
<dbReference type="GO" id="GO:0016020">
    <property type="term" value="C:membrane"/>
    <property type="evidence" value="ECO:0007669"/>
    <property type="project" value="TreeGrafter"/>
</dbReference>
<keyword evidence="12" id="KW-0732">Signal</keyword>
<dbReference type="SUPFAM" id="SSF55486">
    <property type="entry name" value="Metalloproteases ('zincins'), catalytic domain"/>
    <property type="match status" value="1"/>
</dbReference>
<keyword evidence="16" id="KW-1185">Reference proteome</keyword>
<dbReference type="PROSITE" id="PS51257">
    <property type="entry name" value="PROKAR_LIPOPROTEIN"/>
    <property type="match status" value="1"/>
</dbReference>
<evidence type="ECO:0000256" key="7">
    <source>
        <dbReference type="ARBA" id="ARBA00022670"/>
    </source>
</evidence>
<dbReference type="SUPFAM" id="SSF63737">
    <property type="entry name" value="Leukotriene A4 hydrolase N-terminal domain"/>
    <property type="match status" value="1"/>
</dbReference>
<evidence type="ECO:0000256" key="9">
    <source>
        <dbReference type="ARBA" id="ARBA00022801"/>
    </source>
</evidence>
<sequence length="866" mass="97337">MKYKLTSPRTITLLLCGVLAGACQHRIAATQAAAVPVVPVEKGVSQQLAELRKKVVTNLAYTLALQVPAARQEPVQATEMVTFRLRENSQPLQLDFKEKADHLQRLVVNGQAAPLDFRAEHIIIPAALLKVGANRLECQFTAGDLSLNRNDDYLYTLLVPDRARTVFPVFDQPDLKATFALTLTVPRGWQASANGPLRDSVTTAGRTTFRFANSDTISTYLFSFAAGKFTRLTRQLSGRTMQFLHRETDPAKLQQSVTPIFQIHADALAFMQEYTGLKYPFQKFDFVAIPDFQYGGMEHVGSIDYKASTLFLDEGATQDQKLARSSLIAHETAHMWFGDLVTMQWFNDVWMKEVFANFMADKITQIAVPTSNYNLKFVIDHFPAAYGVDRTAGANPIRQPLENLQDAGSLYGNIIYHKAPIMMRQLERLMGPESFQRGLQEYLRTYAHGNATWPDLIRLLDAHTPADLQAWNQVWVNQPGRPVFTHQLTTKAGKITQLVITQKAEDTSARLWPQLFEITLVYPATSKELTVNMNQAQVLLRSAEGEPAPEYILFNSTGLGYGVFPADTLVQTQVFVLQNPVARASAYINLYENMLTSGGVTPGQLLEVARQGLTREPEELNLKLLTGQLTDVFWRFTKPAARPALAAALEKEVWQAMQQHTASNSKKLLFKTYQNIALTLQAQERLYQVWAKEQAPAGVKLTEDDYTALALALAVRNYAADPRILAQQLGRIRNADRKKRLEFMLPALADDVKTRDAFFASLKESKNREKEAWVTAALGYLHHPLRAEASEKYLRESLDLLEEIQQTGDIFFPASWLQATFGAYHTPTAAATVRGFLQEHPRYNPRLRAKILQATDDLFRAEKLLL</sequence>
<evidence type="ECO:0000313" key="16">
    <source>
        <dbReference type="Proteomes" id="UP000297739"/>
    </source>
</evidence>
<evidence type="ECO:0000313" key="15">
    <source>
        <dbReference type="EMBL" id="TGE18981.1"/>
    </source>
</evidence>
<dbReference type="Pfam" id="PF01433">
    <property type="entry name" value="Peptidase_M1"/>
    <property type="match status" value="1"/>
</dbReference>
<proteinExistence type="inferred from homology"/>
<keyword evidence="6 15" id="KW-0031">Aminopeptidase</keyword>
<keyword evidence="10" id="KW-0862">Zinc</keyword>
<feature type="signal peptide" evidence="12">
    <location>
        <begin position="1"/>
        <end position="28"/>
    </location>
</feature>
<dbReference type="GO" id="GO:0070006">
    <property type="term" value="F:metalloaminopeptidase activity"/>
    <property type="evidence" value="ECO:0007669"/>
    <property type="project" value="TreeGrafter"/>
</dbReference>
<feature type="chain" id="PRO_5021186596" description="Aminopeptidase N" evidence="12">
    <location>
        <begin position="29"/>
        <end position="866"/>
    </location>
</feature>
<evidence type="ECO:0000256" key="5">
    <source>
        <dbReference type="ARBA" id="ARBA00015611"/>
    </source>
</evidence>
<dbReference type="Gene3D" id="1.10.390.10">
    <property type="entry name" value="Neutral Protease Domain 2"/>
    <property type="match status" value="1"/>
</dbReference>
<protein>
    <recommendedName>
        <fullName evidence="5">Aminopeptidase N</fullName>
        <ecNumber evidence="4">3.4.11.2</ecNumber>
    </recommendedName>
</protein>
<reference evidence="15 16" key="1">
    <citation type="submission" date="2019-04" db="EMBL/GenBank/DDBJ databases">
        <authorList>
            <person name="Feng G."/>
            <person name="Zhang J."/>
            <person name="Zhu H."/>
        </authorList>
    </citation>
    <scope>NUCLEOTIDE SEQUENCE [LARGE SCALE GENOMIC DNA]</scope>
    <source>
        <strain evidence="15 16">JCM 17223</strain>
    </source>
</reference>
<evidence type="ECO:0000256" key="6">
    <source>
        <dbReference type="ARBA" id="ARBA00022438"/>
    </source>
</evidence>
<dbReference type="EC" id="3.4.11.2" evidence="4"/>
<dbReference type="PANTHER" id="PTHR11533:SF174">
    <property type="entry name" value="PUROMYCIN-SENSITIVE AMINOPEPTIDASE-RELATED"/>
    <property type="match status" value="1"/>
</dbReference>
<dbReference type="Pfam" id="PF17900">
    <property type="entry name" value="Peptidase_M1_N"/>
    <property type="match status" value="1"/>
</dbReference>
<dbReference type="InterPro" id="IPR050344">
    <property type="entry name" value="Peptidase_M1_aminopeptidases"/>
</dbReference>
<dbReference type="GO" id="GO:0006508">
    <property type="term" value="P:proteolysis"/>
    <property type="evidence" value="ECO:0007669"/>
    <property type="project" value="UniProtKB-KW"/>
</dbReference>
<dbReference type="GO" id="GO:0043171">
    <property type="term" value="P:peptide catabolic process"/>
    <property type="evidence" value="ECO:0007669"/>
    <property type="project" value="TreeGrafter"/>
</dbReference>
<name>A0A4Z0PNZ5_9BACT</name>
<dbReference type="OrthoDB" id="100605at2"/>
<dbReference type="PANTHER" id="PTHR11533">
    <property type="entry name" value="PROTEASE M1 ZINC METALLOPROTEASE"/>
    <property type="match status" value="1"/>
</dbReference>
<dbReference type="InterPro" id="IPR001930">
    <property type="entry name" value="Peptidase_M1"/>
</dbReference>
<dbReference type="GO" id="GO:0042277">
    <property type="term" value="F:peptide binding"/>
    <property type="evidence" value="ECO:0007669"/>
    <property type="project" value="TreeGrafter"/>
</dbReference>
<dbReference type="GO" id="GO:0005737">
    <property type="term" value="C:cytoplasm"/>
    <property type="evidence" value="ECO:0007669"/>
    <property type="project" value="TreeGrafter"/>
</dbReference>
<feature type="domain" description="Peptidase M1 membrane alanine aminopeptidase" evidence="13">
    <location>
        <begin position="263"/>
        <end position="471"/>
    </location>
</feature>
<dbReference type="GO" id="GO:0016285">
    <property type="term" value="F:alanyl aminopeptidase activity"/>
    <property type="evidence" value="ECO:0007669"/>
    <property type="project" value="UniProtKB-EC"/>
</dbReference>
<evidence type="ECO:0000256" key="1">
    <source>
        <dbReference type="ARBA" id="ARBA00000098"/>
    </source>
</evidence>
<dbReference type="InterPro" id="IPR042097">
    <property type="entry name" value="Aminopeptidase_N-like_N_sf"/>
</dbReference>
<dbReference type="Gene3D" id="2.60.40.1730">
    <property type="entry name" value="tricorn interacting facor f3 domain"/>
    <property type="match status" value="1"/>
</dbReference>
<dbReference type="EMBL" id="SRLD01000005">
    <property type="protein sequence ID" value="TGE18981.1"/>
    <property type="molecule type" value="Genomic_DNA"/>
</dbReference>
<dbReference type="InterPro" id="IPR045357">
    <property type="entry name" value="Aminopeptidase_N-like_N"/>
</dbReference>
<accession>A0A4Z0PNZ5</accession>
<gene>
    <name evidence="15" type="ORF">E5J99_04350</name>
</gene>
<organism evidence="15 16">
    <name type="scientific">Hymenobacter elongatus</name>
    <dbReference type="NCBI Taxonomy" id="877208"/>
    <lineage>
        <taxon>Bacteria</taxon>
        <taxon>Pseudomonadati</taxon>
        <taxon>Bacteroidota</taxon>
        <taxon>Cytophagia</taxon>
        <taxon>Cytophagales</taxon>
        <taxon>Hymenobacteraceae</taxon>
        <taxon>Hymenobacter</taxon>
    </lineage>
</organism>
<comment type="similarity">
    <text evidence="3">Belongs to the peptidase M1 family.</text>
</comment>
<dbReference type="GO" id="GO:0008270">
    <property type="term" value="F:zinc ion binding"/>
    <property type="evidence" value="ECO:0007669"/>
    <property type="project" value="InterPro"/>
</dbReference>
<keyword evidence="9" id="KW-0378">Hydrolase</keyword>
<feature type="domain" description="Aminopeptidase N-like N-terminal" evidence="14">
    <location>
        <begin position="150"/>
        <end position="221"/>
    </location>
</feature>
<dbReference type="AlphaFoldDB" id="A0A4Z0PNZ5"/>
<evidence type="ECO:0000256" key="8">
    <source>
        <dbReference type="ARBA" id="ARBA00022723"/>
    </source>
</evidence>
<comment type="catalytic activity">
    <reaction evidence="1">
        <text>Release of an N-terminal amino acid, Xaa-|-Yaa- from a peptide, amide or arylamide. Xaa is preferably Ala, but may be most amino acids including Pro (slow action). When a terminal hydrophobic residue is followed by a prolyl residue, the two may be released as an intact Xaa-Pro dipeptide.</text>
        <dbReference type="EC" id="3.4.11.2"/>
    </reaction>
</comment>
<evidence type="ECO:0000256" key="4">
    <source>
        <dbReference type="ARBA" id="ARBA00012564"/>
    </source>
</evidence>
<dbReference type="PRINTS" id="PR00756">
    <property type="entry name" value="ALADIPTASE"/>
</dbReference>
<keyword evidence="8" id="KW-0479">Metal-binding</keyword>
<keyword evidence="11" id="KW-0482">Metalloprotease</keyword>
<comment type="cofactor">
    <cofactor evidence="2">
        <name>Zn(2+)</name>
        <dbReference type="ChEBI" id="CHEBI:29105"/>
    </cofactor>
</comment>
<evidence type="ECO:0000259" key="14">
    <source>
        <dbReference type="Pfam" id="PF17900"/>
    </source>
</evidence>